<feature type="non-terminal residue" evidence="2">
    <location>
        <position position="1"/>
    </location>
</feature>
<name>A0AAV5VCN3_9BILA</name>
<dbReference type="AlphaFoldDB" id="A0AAV5VCN3"/>
<feature type="signal peptide" evidence="1">
    <location>
        <begin position="1"/>
        <end position="23"/>
    </location>
</feature>
<keyword evidence="3" id="KW-1185">Reference proteome</keyword>
<comment type="caution">
    <text evidence="2">The sequence shown here is derived from an EMBL/GenBank/DDBJ whole genome shotgun (WGS) entry which is preliminary data.</text>
</comment>
<dbReference type="Proteomes" id="UP001432322">
    <property type="component" value="Unassembled WGS sequence"/>
</dbReference>
<feature type="non-terminal residue" evidence="2">
    <location>
        <position position="122"/>
    </location>
</feature>
<proteinExistence type="predicted"/>
<keyword evidence="1" id="KW-0732">Signal</keyword>
<evidence type="ECO:0000313" key="3">
    <source>
        <dbReference type="Proteomes" id="UP001432322"/>
    </source>
</evidence>
<evidence type="ECO:0000313" key="2">
    <source>
        <dbReference type="EMBL" id="GMT16491.1"/>
    </source>
</evidence>
<dbReference type="EMBL" id="BTSY01000002">
    <property type="protein sequence ID" value="GMT16491.1"/>
    <property type="molecule type" value="Genomic_DNA"/>
</dbReference>
<protein>
    <submittedName>
        <fullName evidence="2">Uncharacterized protein</fullName>
    </submittedName>
</protein>
<gene>
    <name evidence="2" type="ORF">PFISCL1PPCAC_7788</name>
</gene>
<reference evidence="2" key="1">
    <citation type="submission" date="2023-10" db="EMBL/GenBank/DDBJ databases">
        <title>Genome assembly of Pristionchus species.</title>
        <authorList>
            <person name="Yoshida K."/>
            <person name="Sommer R.J."/>
        </authorList>
    </citation>
    <scope>NUCLEOTIDE SEQUENCE</scope>
    <source>
        <strain evidence="2">RS5133</strain>
    </source>
</reference>
<evidence type="ECO:0000256" key="1">
    <source>
        <dbReference type="SAM" id="SignalP"/>
    </source>
</evidence>
<feature type="chain" id="PRO_5043865295" evidence="1">
    <location>
        <begin position="24"/>
        <end position="122"/>
    </location>
</feature>
<organism evidence="2 3">
    <name type="scientific">Pristionchus fissidentatus</name>
    <dbReference type="NCBI Taxonomy" id="1538716"/>
    <lineage>
        <taxon>Eukaryota</taxon>
        <taxon>Metazoa</taxon>
        <taxon>Ecdysozoa</taxon>
        <taxon>Nematoda</taxon>
        <taxon>Chromadorea</taxon>
        <taxon>Rhabditida</taxon>
        <taxon>Rhabditina</taxon>
        <taxon>Diplogasteromorpha</taxon>
        <taxon>Diplogasteroidea</taxon>
        <taxon>Neodiplogasteridae</taxon>
        <taxon>Pristionchus</taxon>
    </lineage>
</organism>
<accession>A0AAV5VCN3</accession>
<sequence length="122" mass="13007">LSSRLVVMKLTLALLALVGCAFASTSISSSNCVNGHCVSCDNNGCRETRSVDFARSTRGVSVCNCIGSSCRACDENGCNEVPNCDRKRSVETREKREQFFTCQCLNGPNSGCKVCGIASCHP</sequence>